<feature type="region of interest" description="Disordered" evidence="1">
    <location>
        <begin position="1656"/>
        <end position="1696"/>
    </location>
</feature>
<gene>
    <name evidence="2" type="ORF">CSUI_000164</name>
</gene>
<protein>
    <submittedName>
        <fullName evidence="2">Uncharacterized protein</fullName>
    </submittedName>
</protein>
<feature type="compositionally biased region" description="Polar residues" evidence="1">
    <location>
        <begin position="448"/>
        <end position="464"/>
    </location>
</feature>
<feature type="region of interest" description="Disordered" evidence="1">
    <location>
        <begin position="914"/>
        <end position="933"/>
    </location>
</feature>
<feature type="compositionally biased region" description="Basic and acidic residues" evidence="1">
    <location>
        <begin position="716"/>
        <end position="729"/>
    </location>
</feature>
<feature type="compositionally biased region" description="Basic and acidic residues" evidence="1">
    <location>
        <begin position="1145"/>
        <end position="1155"/>
    </location>
</feature>
<accession>A0A2C6LHG6</accession>
<feature type="region of interest" description="Disordered" evidence="1">
    <location>
        <begin position="188"/>
        <end position="210"/>
    </location>
</feature>
<sequence>MKSRDEAAGCSPLEISSVHQLLPEEWREAAIAMSSSLSRRPPPEPPSWPTSSEDESSSEPEQDLDKASVTGDHSEGPILTTDQGGFTTVVDSQWPTPQESEKDLRPTPVTVPSAVALTARRRVQHPTRTQAELGLMKRANGSQQSPPLSQGMTFPLSGGPASRSVDLSLKLYHSFFAPVLDSPSTMEAPVCQPSSAERAAAPTGDLSGGSETNVGITGSDFDADIVASSIDSHCDADKIEAESSSPSRIAPLHAAPGGASELGQGGGVGCPLEEPSVVVPSVTTKESARSLPAVLCTPIPPPPLSAEGDATESIGLAISAVLSGTSRADEQTCESIGTVCAISMTAAVQNAPCLLKTAQSHGSAERKNSQREEIGYRKERTGASTSSILATDKSCERASQKRIPGEATKGDVMESTGHLAHTDSGLSASLAAKDGAMDAVSNEESERTQMGSTAPSQGTTADRATLGTVQHLSQRPGLVEYREFTISGAVSGGAGQIEESGKPGEAQGGEAFCQWRADGEHDKRLGDASDCTELPSKAAGSRSQIQVTRQEKESGLISKAAGDGSRVIRAALHHTVVNEEPPDRATPLREESRGNEAEVSRNQGGEATRPTDGPLRLGGERSACQTIDNERSCGNIEKDSKLFTRRTVQQNLVSVRSGSGDELGIVKDAPVEGRDSEVLVGGSREWTLVDEKKRQETHGHIARGYTVLDRSHCWDRKEDQRSGDDDTIKKNAAMPPIPEGASLIQEAGFSESKTRHRGALGAVDGESVQPGGVAKDGGGQGKRKGRGEETPRTGGPSGGAAQYRILRSTGQGMRSAPVPECSPLGGGTKLADLYTDISSTVAHHAEASAAAAGRADPPPAVPMRTARDWGGTEYSTLLLTCAGARRRRGSTEPPSSRLLCVRNLSCFQREGKYRNADRRPQSGAEPEECVGHVDENLLTSEPLADLEKVADNEVVRGQENHSPGRDTGPAAGSASSRFPETDKGCKKTDEVHQSPENSSPGVKGRTGDNQQRKRRSVGDGVASGDGSGLWREGVGMSEIVTDAWAGLRVLQPTGGESVVLGRTGLAQTLRMLPRFGGGFGMRAAGRRLSDVQKELKCDGVVGKGESKEEVGLQGERVTTSESYSSLIGILESEGENHEGPAGGEGQEKWKGEKSKAKENGAGAWTGATFLKSATADSLRVWATAAHRRIVASTGWGPSTLGSRNRLGENPSKEDIDRLGDVDEGDDLLLKMLQLFARRAFLSEQKQAVDEALSELHRTRGEILDTLEKNAHKSGEDCVKDLGGNEEPEVVQPTPGASGWPRQGGSTGDTQGQGRSFEQIRKTSRESPHSRQERTDYGTAACELPRQDSSVSADRREFPPAAIRFPDSPSSTSSRRSVSSVSSCEFSRQSRAVSPSLLCHLPGTMGTTEESGKAKHLNQVPAPEELKEVGVDEGGQISSVDDLTFPPVVAELGGNGVGRGCLSNTLRSTFARQNAVVSPSKERRPISCLPSTSQRCGQARGADGEWRLESSLCVMASPENLNKRLEKEGCKLLCTGAASRPICEFETGNGCLTPASSANQGIIGQQKEDDRGRAGVVTGPCKQRERTEFDLMEGETTADDTGYPECLTSGGEAIKGLPAEDPFDDKEEDCEIGGPTFSRQGSGDTSLDWLCGDDRSLDGESSPCRAPGDDTSRRYGESGRKSTRYQSSADLRRTSPSRRALAEEKAFLMHRAFECFLVGDGRWETSHSLRIEEVQEVMRFALPFFSAEDIGSFLTSNLPQPPPRTITPADLQLRVLLPSLLSAKERALEDEKLELVAGISIAEDELFRCRVLFRRRFLDMLSRRLYLENLLTLHLNFTDFQEIARTRTSMYAAACFHIMRQQNAKLTWPVVEALCTHQILFTSWLVVQRIQHADGVCPQALLLQRRRRNYRRTASRSLQGVGLGSLTLRCQGSRLLSQPVSLQRFRGGNHGYTNLKSTRSSRSRDTARDNAVLDRQKLPKCVRTVNDSLFSGVTAYPGNPGPAAVALAAEPVGNFSQPSRNGKGHRRTVNRGAEAISERISKVASLAEPSRLRDQKLLYSRLWGSRPDGGRHGCTCCDIEWLASMSSRELESLLDQKRRQVLEAAGLLVEPVGRSKESVQIGWEREIRSSELEAEGVRRVAELVEELKDDGSLMCCRPVHKDFL</sequence>
<feature type="compositionally biased region" description="Polar residues" evidence="1">
    <location>
        <begin position="140"/>
        <end position="152"/>
    </location>
</feature>
<name>A0A2C6LHG6_9APIC</name>
<reference evidence="2 3" key="1">
    <citation type="journal article" date="2017" name="Int. J. Parasitol.">
        <title>The genome of the protozoan parasite Cystoisospora suis and a reverse vaccinology approach to identify vaccine candidates.</title>
        <authorList>
            <person name="Palmieri N."/>
            <person name="Shrestha A."/>
            <person name="Ruttkowski B."/>
            <person name="Beck T."/>
            <person name="Vogl C."/>
            <person name="Tomley F."/>
            <person name="Blake D.P."/>
            <person name="Joachim A."/>
        </authorList>
    </citation>
    <scope>NUCLEOTIDE SEQUENCE [LARGE SCALE GENOMIC DNA]</scope>
    <source>
        <strain evidence="2 3">Wien I</strain>
    </source>
</reference>
<feature type="region of interest" description="Disordered" evidence="1">
    <location>
        <begin position="573"/>
        <end position="620"/>
    </location>
</feature>
<dbReference type="OrthoDB" id="331385at2759"/>
<feature type="region of interest" description="Disordered" evidence="1">
    <location>
        <begin position="1946"/>
        <end position="1969"/>
    </location>
</feature>
<dbReference type="GeneID" id="94423609"/>
<feature type="region of interest" description="Disordered" evidence="1">
    <location>
        <begin position="716"/>
        <end position="801"/>
    </location>
</feature>
<keyword evidence="3" id="KW-1185">Reference proteome</keyword>
<feature type="region of interest" description="Disordered" evidence="1">
    <location>
        <begin position="1"/>
        <end position="20"/>
    </location>
</feature>
<feature type="region of interest" description="Disordered" evidence="1">
    <location>
        <begin position="1132"/>
        <end position="1155"/>
    </location>
</feature>
<feature type="compositionally biased region" description="Basic and acidic residues" evidence="1">
    <location>
        <begin position="979"/>
        <end position="993"/>
    </location>
</feature>
<feature type="region of interest" description="Disordered" evidence="1">
    <location>
        <begin position="524"/>
        <end position="560"/>
    </location>
</feature>
<feature type="region of interest" description="Disordered" evidence="1">
    <location>
        <begin position="33"/>
        <end position="160"/>
    </location>
</feature>
<evidence type="ECO:0000313" key="3">
    <source>
        <dbReference type="Proteomes" id="UP000221165"/>
    </source>
</evidence>
<dbReference type="EMBL" id="MIGC01000072">
    <property type="protein sequence ID" value="PHJ25985.1"/>
    <property type="molecule type" value="Genomic_DNA"/>
</dbReference>
<feature type="compositionally biased region" description="Basic and acidic residues" evidence="1">
    <location>
        <begin position="1666"/>
        <end position="1679"/>
    </location>
</feature>
<proteinExistence type="predicted"/>
<feature type="compositionally biased region" description="Acidic residues" evidence="1">
    <location>
        <begin position="52"/>
        <end position="62"/>
    </location>
</feature>
<feature type="compositionally biased region" description="Low complexity" evidence="1">
    <location>
        <begin position="1367"/>
        <end position="1378"/>
    </location>
</feature>
<dbReference type="Proteomes" id="UP000221165">
    <property type="component" value="Unassembled WGS sequence"/>
</dbReference>
<feature type="region of interest" description="Disordered" evidence="1">
    <location>
        <begin position="1271"/>
        <end position="1378"/>
    </location>
</feature>
<feature type="compositionally biased region" description="Polar residues" evidence="1">
    <location>
        <begin position="80"/>
        <end position="98"/>
    </location>
</feature>
<feature type="region of interest" description="Disordered" evidence="1">
    <location>
        <begin position="1193"/>
        <end position="1218"/>
    </location>
</feature>
<evidence type="ECO:0000313" key="2">
    <source>
        <dbReference type="EMBL" id="PHJ25985.1"/>
    </source>
</evidence>
<comment type="caution">
    <text evidence="2">The sequence shown here is derived from an EMBL/GenBank/DDBJ whole genome shotgun (WGS) entry which is preliminary data.</text>
</comment>
<organism evidence="2 3">
    <name type="scientific">Cystoisospora suis</name>
    <dbReference type="NCBI Taxonomy" id="483139"/>
    <lineage>
        <taxon>Eukaryota</taxon>
        <taxon>Sar</taxon>
        <taxon>Alveolata</taxon>
        <taxon>Apicomplexa</taxon>
        <taxon>Conoidasida</taxon>
        <taxon>Coccidia</taxon>
        <taxon>Eucoccidiorida</taxon>
        <taxon>Eimeriorina</taxon>
        <taxon>Sarcocystidae</taxon>
        <taxon>Cystoisospora</taxon>
    </lineage>
</organism>
<feature type="region of interest" description="Disordered" evidence="1">
    <location>
        <begin position="957"/>
        <end position="1031"/>
    </location>
</feature>
<feature type="compositionally biased region" description="Basic and acidic residues" evidence="1">
    <location>
        <begin position="363"/>
        <end position="381"/>
    </location>
</feature>
<dbReference type="RefSeq" id="XP_067927631.1">
    <property type="nucleotide sequence ID" value="XM_068060398.1"/>
</dbReference>
<feature type="compositionally biased region" description="Basic and acidic residues" evidence="1">
    <location>
        <begin position="1317"/>
        <end position="1335"/>
    </location>
</feature>
<feature type="compositionally biased region" description="Acidic residues" evidence="1">
    <location>
        <begin position="1620"/>
        <end position="1630"/>
    </location>
</feature>
<feature type="region of interest" description="Disordered" evidence="1">
    <location>
        <begin position="358"/>
        <end position="464"/>
    </location>
</feature>
<feature type="region of interest" description="Disordered" evidence="1">
    <location>
        <begin position="1608"/>
        <end position="1644"/>
    </location>
</feature>
<evidence type="ECO:0000256" key="1">
    <source>
        <dbReference type="SAM" id="MobiDB-lite"/>
    </source>
</evidence>
<feature type="compositionally biased region" description="Basic and acidic residues" evidence="1">
    <location>
        <begin position="581"/>
        <end position="599"/>
    </location>
</feature>
<dbReference type="VEuPathDB" id="ToxoDB:CSUI_000164"/>